<reference evidence="1 2" key="2">
    <citation type="journal article" date="2022" name="Mar. Drugs">
        <title>Bioassay-Guided Fractionation Leads to the Detection of Cholic Acid Generated by the Rare Thalassomonas sp.</title>
        <authorList>
            <person name="Pheiffer F."/>
            <person name="Schneider Y.K."/>
            <person name="Hansen E.H."/>
            <person name="Andersen J.H."/>
            <person name="Isaksson J."/>
            <person name="Busche T."/>
            <person name="R C."/>
            <person name="Kalinowski J."/>
            <person name="Zyl L.V."/>
            <person name="Trindade M."/>
        </authorList>
    </citation>
    <scope>NUCLEOTIDE SEQUENCE [LARGE SCALE GENOMIC DNA]</scope>
    <source>
        <strain evidence="1 2">A5K-106</strain>
    </source>
</reference>
<dbReference type="KEGG" id="tact:SG35_004135"/>
<evidence type="ECO:0000313" key="2">
    <source>
        <dbReference type="Proteomes" id="UP000032568"/>
    </source>
</evidence>
<keyword evidence="2" id="KW-1185">Reference proteome</keyword>
<accession>A0AAF0C4C6</accession>
<dbReference type="Proteomes" id="UP000032568">
    <property type="component" value="Chromosome"/>
</dbReference>
<protein>
    <submittedName>
        <fullName evidence="1">Uncharacterized protein</fullName>
    </submittedName>
</protein>
<organism evidence="1 2">
    <name type="scientific">Thalassomonas actiniarum</name>
    <dbReference type="NCBI Taxonomy" id="485447"/>
    <lineage>
        <taxon>Bacteria</taxon>
        <taxon>Pseudomonadati</taxon>
        <taxon>Pseudomonadota</taxon>
        <taxon>Gammaproteobacteria</taxon>
        <taxon>Alteromonadales</taxon>
        <taxon>Colwelliaceae</taxon>
        <taxon>Thalassomonas</taxon>
    </lineage>
</organism>
<sequence length="104" mass="12113">MDFIYLLMFIAIALLLMHRRLENLIFNAGPVRDGNKKLTEAEKIVLAIGDSLSNSNGIDQYQQLKPQLEKAKTYYQKVQKESIRERFQYGKSEPSAEFNPRSFR</sequence>
<dbReference type="RefSeq" id="WP_044831900.1">
    <property type="nucleotide sequence ID" value="NZ_CP059735.1"/>
</dbReference>
<dbReference type="AlphaFoldDB" id="A0AAF0C4C6"/>
<evidence type="ECO:0000313" key="1">
    <source>
        <dbReference type="EMBL" id="WDD99865.1"/>
    </source>
</evidence>
<dbReference type="EMBL" id="CP059735">
    <property type="protein sequence ID" value="WDD99865.1"/>
    <property type="molecule type" value="Genomic_DNA"/>
</dbReference>
<gene>
    <name evidence="1" type="ORF">SG35_004135</name>
</gene>
<name>A0AAF0C4C6_9GAMM</name>
<proteinExistence type="predicted"/>
<reference evidence="1 2" key="1">
    <citation type="journal article" date="2015" name="Genome Announc.">
        <title>Draft Genome Sequences of Marine Isolates of Thalassomonas viridans and Thalassomonas actiniarum.</title>
        <authorList>
            <person name="Olonade I."/>
            <person name="van Zyl L.J."/>
            <person name="Trindade M."/>
        </authorList>
    </citation>
    <scope>NUCLEOTIDE SEQUENCE [LARGE SCALE GENOMIC DNA]</scope>
    <source>
        <strain evidence="1 2">A5K-106</strain>
    </source>
</reference>